<dbReference type="PANTHER" id="PTHR35370">
    <property type="entry name" value="CYTOPLASMIC PROTEIN-RELATED-RELATED"/>
    <property type="match status" value="1"/>
</dbReference>
<dbReference type="Pfam" id="PF05947">
    <property type="entry name" value="T6SS_TssF"/>
    <property type="match status" value="1"/>
</dbReference>
<dbReference type="RefSeq" id="WP_182665824.1">
    <property type="nucleotide sequence ID" value="NZ_JACIVI010000007.1"/>
</dbReference>
<proteinExistence type="predicted"/>
<sequence length="622" mass="68328">MDPRLLRYYNQELRYLRELGGEFAREFPKVAARLGMEGLEVSDPYVERLLEGCAFLAARVQLKQDAEFPRFSHRLLELVYPNFLAPLPAMLVAQVQPQLSDPNLLACPELPQGTALFSAPLSHTPTRCEFRTAQALQLTPLSTVSADYFRNVGDLGLGGSGGAMRPRCGVRVRLALPAGASLAKLRLDRLRFYLGGQVEVGMRLHELMVSSCVGVLVGVPGNPAGREMLDAACVQAVGYADGEAMLPMQLRGQAGTRLVQEYFAFAERFLFIEVQGLQSVLNGLPGETLELNFLFDRLGTGLDGVVEPANFSLHCAPAINLFPKRADRIGLSEGQHEYHVVPDRTAPLDYEVYDITGLSGIDDAGQEREFLPLYAPAHDNPMRQSAYFSAWREPRLPSEQARRDGPRSGYVGSEVFVTLVDPEDAPVDLGIRQLSVRTRCTNRDLSIFVGSTAAGAELSLEPGLPVQGARCIAGPSRPHTALREGGVAWRFINLLSLNYLSLVDIEPGSAAAVLRDMLSRFPLGTEPAQRRQIETLQRVVARSVVRRHPAPGPIAFSRGIEIELHVDELGFEGSSAVLFGAVLHHHLSRHASTNSFVETVLISLSRGELMRWRPMLGRRAVR</sequence>
<comment type="caution">
    <text evidence="1">The sequence shown here is derived from an EMBL/GenBank/DDBJ whole genome shotgun (WGS) entry which is preliminary data.</text>
</comment>
<dbReference type="PIRSF" id="PIRSF028304">
    <property type="entry name" value="UCP028304"/>
    <property type="match status" value="1"/>
</dbReference>
<gene>
    <name evidence="1" type="primary">tssF</name>
    <name evidence="1" type="ORF">H4F90_14400</name>
</gene>
<dbReference type="Proteomes" id="UP000586093">
    <property type="component" value="Unassembled WGS sequence"/>
</dbReference>
<evidence type="ECO:0000313" key="1">
    <source>
        <dbReference type="EMBL" id="MBB1163161.1"/>
    </source>
</evidence>
<dbReference type="NCBIfam" id="TIGR03359">
    <property type="entry name" value="VI_chp_6"/>
    <property type="match status" value="1"/>
</dbReference>
<name>A0A839HUF2_9BURK</name>
<dbReference type="PANTHER" id="PTHR35370:SF1">
    <property type="entry name" value="TYPE VI SECRETION SYSTEM COMPONENT TSSF1"/>
    <property type="match status" value="1"/>
</dbReference>
<dbReference type="InterPro" id="IPR010272">
    <property type="entry name" value="T6SS_TssF"/>
</dbReference>
<organism evidence="1 2">
    <name type="scientific">Aquariibacter albus</name>
    <dbReference type="NCBI Taxonomy" id="2759899"/>
    <lineage>
        <taxon>Bacteria</taxon>
        <taxon>Pseudomonadati</taxon>
        <taxon>Pseudomonadota</taxon>
        <taxon>Betaproteobacteria</taxon>
        <taxon>Burkholderiales</taxon>
        <taxon>Sphaerotilaceae</taxon>
        <taxon>Aquariibacter</taxon>
    </lineage>
</organism>
<protein>
    <submittedName>
        <fullName evidence="1">Type VI secretion system baseplate subunit TssF</fullName>
    </submittedName>
</protein>
<dbReference type="AlphaFoldDB" id="A0A839HUF2"/>
<keyword evidence="2" id="KW-1185">Reference proteome</keyword>
<reference evidence="1 2" key="1">
    <citation type="submission" date="2020-08" db="EMBL/GenBank/DDBJ databases">
        <title>Aquariorum lacteus gen. nov., sp. nov., a new member of the family Comamonadaceae, isolated from freshwater aquarium.</title>
        <authorList>
            <person name="Chun S.-J."/>
        </authorList>
    </citation>
    <scope>NUCLEOTIDE SEQUENCE [LARGE SCALE GENOMIC DNA]</scope>
    <source>
        <strain evidence="1 2">SJAQ100</strain>
    </source>
</reference>
<evidence type="ECO:0000313" key="2">
    <source>
        <dbReference type="Proteomes" id="UP000586093"/>
    </source>
</evidence>
<accession>A0A839HUF2</accession>
<dbReference type="EMBL" id="JACIVI010000007">
    <property type="protein sequence ID" value="MBB1163161.1"/>
    <property type="molecule type" value="Genomic_DNA"/>
</dbReference>